<dbReference type="Proteomes" id="UP000275267">
    <property type="component" value="Unassembled WGS sequence"/>
</dbReference>
<name>A0A3L6S758_PANMI</name>
<comment type="caution">
    <text evidence="1">The sequence shown here is derived from an EMBL/GenBank/DDBJ whole genome shotgun (WGS) entry which is preliminary data.</text>
</comment>
<gene>
    <name evidence="1" type="ORF">C2845_PM02G16510</name>
</gene>
<reference evidence="2" key="1">
    <citation type="journal article" date="2019" name="Nat. Commun.">
        <title>The genome of broomcorn millet.</title>
        <authorList>
            <person name="Zou C."/>
            <person name="Miki D."/>
            <person name="Li D."/>
            <person name="Tang Q."/>
            <person name="Xiao L."/>
            <person name="Rajput S."/>
            <person name="Deng P."/>
            <person name="Jia W."/>
            <person name="Huang R."/>
            <person name="Zhang M."/>
            <person name="Sun Y."/>
            <person name="Hu J."/>
            <person name="Fu X."/>
            <person name="Schnable P.S."/>
            <person name="Li F."/>
            <person name="Zhang H."/>
            <person name="Feng B."/>
            <person name="Zhu X."/>
            <person name="Liu R."/>
            <person name="Schnable J.C."/>
            <person name="Zhu J.-K."/>
            <person name="Zhang H."/>
        </authorList>
    </citation>
    <scope>NUCLEOTIDE SEQUENCE [LARGE SCALE GENOMIC DNA]</scope>
</reference>
<proteinExistence type="predicted"/>
<sequence length="182" mass="20430">MVTLHRLVAPLEEDKDIRGTTIASATRTIQLAMAIPRASSPRVATWNKSCNNPLAHLATGAMQGLKAKLHPRPASKTLPRSILGRRSMMAATRGASSRHGEGTVPTGTHHDFSRVKHEMNETLRSYTRCFFEMRATMANTTDEDVIRCFQNGLFSKHRYHNFRRNCPTAIVELRDMMALRAD</sequence>
<protein>
    <submittedName>
        <fullName evidence="1">Uncharacterized protein</fullName>
    </submittedName>
</protein>
<evidence type="ECO:0000313" key="2">
    <source>
        <dbReference type="Proteomes" id="UP000275267"/>
    </source>
</evidence>
<dbReference type="EMBL" id="PQIB02000005">
    <property type="protein sequence ID" value="RLN16083.1"/>
    <property type="molecule type" value="Genomic_DNA"/>
</dbReference>
<accession>A0A3L6S758</accession>
<organism evidence="1 2">
    <name type="scientific">Panicum miliaceum</name>
    <name type="common">Proso millet</name>
    <name type="synonym">Broomcorn millet</name>
    <dbReference type="NCBI Taxonomy" id="4540"/>
    <lineage>
        <taxon>Eukaryota</taxon>
        <taxon>Viridiplantae</taxon>
        <taxon>Streptophyta</taxon>
        <taxon>Embryophyta</taxon>
        <taxon>Tracheophyta</taxon>
        <taxon>Spermatophyta</taxon>
        <taxon>Magnoliopsida</taxon>
        <taxon>Liliopsida</taxon>
        <taxon>Poales</taxon>
        <taxon>Poaceae</taxon>
        <taxon>PACMAD clade</taxon>
        <taxon>Panicoideae</taxon>
        <taxon>Panicodae</taxon>
        <taxon>Paniceae</taxon>
        <taxon>Panicinae</taxon>
        <taxon>Panicum</taxon>
        <taxon>Panicum sect. Panicum</taxon>
    </lineage>
</organism>
<dbReference type="AlphaFoldDB" id="A0A3L6S758"/>
<keyword evidence="2" id="KW-1185">Reference proteome</keyword>
<evidence type="ECO:0000313" key="1">
    <source>
        <dbReference type="EMBL" id="RLN16083.1"/>
    </source>
</evidence>